<evidence type="ECO:0000256" key="9">
    <source>
        <dbReference type="SAM" id="Phobius"/>
    </source>
</evidence>
<evidence type="ECO:0000256" key="1">
    <source>
        <dbReference type="ARBA" id="ARBA00004651"/>
    </source>
</evidence>
<dbReference type="GO" id="GO:0004930">
    <property type="term" value="F:G protein-coupled receptor activity"/>
    <property type="evidence" value="ECO:0007669"/>
    <property type="project" value="UniProtKB-KW"/>
</dbReference>
<reference evidence="12" key="1">
    <citation type="submission" date="2016-11" db="UniProtKB">
        <authorList>
            <consortium name="WormBaseParasite"/>
        </authorList>
    </citation>
    <scope>IDENTIFICATION</scope>
</reference>
<evidence type="ECO:0000313" key="12">
    <source>
        <dbReference type="WBParaSite" id="maker-uti_cns_0010688-snap-gene-0.1-mRNA-1"/>
    </source>
</evidence>
<feature type="transmembrane region" description="Helical" evidence="9">
    <location>
        <begin position="46"/>
        <end position="66"/>
    </location>
</feature>
<keyword evidence="9" id="KW-0812">Transmembrane</keyword>
<evidence type="ECO:0000256" key="7">
    <source>
        <dbReference type="ARBA" id="ARBA00023180"/>
    </source>
</evidence>
<dbReference type="Pfam" id="PF22572">
    <property type="entry name" value="GPR158_179_EC"/>
    <property type="match status" value="2"/>
</dbReference>
<dbReference type="Gene3D" id="3.30.450.20">
    <property type="entry name" value="PAS domain"/>
    <property type="match status" value="1"/>
</dbReference>
<dbReference type="AlphaFoldDB" id="A0A1I8I9E1"/>
<keyword evidence="7" id="KW-0325">Glycoprotein</keyword>
<sequence>YGSSTGCNRDNSIRLNSAAQLGLKAVVPNFLRTATISSIKMGRGSLAIAVSAACLLIGYSIAIGPYDWMHRDNFDLIMEKMISVDEKNCKEMSIDSLRLPVNTLGQVPKFNVLPQIVVFPNRTKLIHLHNMALNRGYFFSYILQRLNESEFDFPLLPGFMYYYLSSAATVTSAPGLLNGSSILFDTHCQYANWFPTILNFNQTLPLFGPKAWRLDDYQDNVNWLREPTNNTIIVEDLGAGPNHNYTARWHRLNPLFLYDPDPRIKIDFIPDLRTDNQAKHQYDYNIYNSSSPGVMGKTPNVTRRFFGPPSPGIQENYHPVYFSRPYFDCGRTNMWLVSSVGPVIDFMRRYSIETNLRSPKYVAVSTSDIDFRRIDFDPCKRGVESPDHTYLSGVARCGSTTTCEPLPGYGFQRGGYMCHCLPGFRYPYWQNGPFLGRNIEQASDEEAKRFECIPVRWRIHRLTQSGISNSGTGKRRRKRSADDVKLLVQLMRLYNASSMTELRVRAEEHDRQDQQAAAQAKLQQTGVRRFVQLAKSAVSAAVSYLKNATGGSSAARNFTASPSIVSTKLLPRHPLPEATQRLLDERKSRVKRNIETIADYGEQNIYYLGRLSSFSSDRYNAVKALMRQYVSITPENCGAQPPDRLVLPGEVGFGADKQFEVQARTALRLAHFLSAFQQNVNPDEIYGGVHGDKYLNEHQIYGEVFSNIMADHWILSSGVYYDRDAFFNPKLRNKVEYFGPTAYKLGSEQRTDQKQRELSFVAEDAAGWEAARAYYERDWFKLLKERWASNTYGLEKFVTKPFVRFDLNGTSSKPFQRFPIYYRAPRYEDIYWSKPYFDCNKDKDPNKRHLNAWVITVAVPFFGISPYKSLEFSGVVTVTVPLSKMDINMCPSNFYEANYFKNTAPCHYETTYCVPIINNRFALDSYKCECRQGYEYPFNDVSIWFHAGGMVSQNYEKMVNNEQNYYRMLTCREGSASSLLPTLAAVALALVSPWLTGQLTF</sequence>
<comment type="subcellular location">
    <subcellularLocation>
        <location evidence="1">Cell membrane</location>
        <topology evidence="1">Multi-pass membrane protein</topology>
    </subcellularLocation>
</comment>
<dbReference type="WBParaSite" id="maker-uti_cns_0010688-snap-gene-0.1-mRNA-1">
    <property type="protein sequence ID" value="maker-uti_cns_0010688-snap-gene-0.1-mRNA-1"/>
    <property type="gene ID" value="maker-uti_cns_0010688-snap-gene-0.1"/>
</dbReference>
<evidence type="ECO:0000256" key="4">
    <source>
        <dbReference type="ARBA" id="ARBA00022729"/>
    </source>
</evidence>
<proteinExistence type="inferred from homology"/>
<keyword evidence="9" id="KW-1133">Transmembrane helix</keyword>
<evidence type="ECO:0000256" key="8">
    <source>
        <dbReference type="ARBA" id="ARBA00023224"/>
    </source>
</evidence>
<keyword evidence="6" id="KW-0675">Receptor</keyword>
<name>A0A1I8I9E1_9PLAT</name>
<keyword evidence="8" id="KW-0807">Transducer</keyword>
<keyword evidence="11" id="KW-1185">Reference proteome</keyword>
<keyword evidence="9" id="KW-0472">Membrane</keyword>
<feature type="domain" description="GPR158/179 extracellular" evidence="10">
    <location>
        <begin position="322"/>
        <end position="424"/>
    </location>
</feature>
<evidence type="ECO:0000259" key="10">
    <source>
        <dbReference type="Pfam" id="PF22572"/>
    </source>
</evidence>
<dbReference type="Proteomes" id="UP000095280">
    <property type="component" value="Unplaced"/>
</dbReference>
<dbReference type="InterPro" id="IPR043458">
    <property type="entry name" value="GPR158/179"/>
</dbReference>
<evidence type="ECO:0000256" key="6">
    <source>
        <dbReference type="ARBA" id="ARBA00023170"/>
    </source>
</evidence>
<dbReference type="PANTHER" id="PTHR32546">
    <property type="entry name" value="G-PROTEIN COUPLED RECEPTOR 158-RELATED"/>
    <property type="match status" value="1"/>
</dbReference>
<organism evidence="11 12">
    <name type="scientific">Macrostomum lignano</name>
    <dbReference type="NCBI Taxonomy" id="282301"/>
    <lineage>
        <taxon>Eukaryota</taxon>
        <taxon>Metazoa</taxon>
        <taxon>Spiralia</taxon>
        <taxon>Lophotrochozoa</taxon>
        <taxon>Platyhelminthes</taxon>
        <taxon>Rhabditophora</taxon>
        <taxon>Macrostomorpha</taxon>
        <taxon>Macrostomida</taxon>
        <taxon>Macrostomidae</taxon>
        <taxon>Macrostomum</taxon>
    </lineage>
</organism>
<evidence type="ECO:0000256" key="3">
    <source>
        <dbReference type="ARBA" id="ARBA00022475"/>
    </source>
</evidence>
<dbReference type="InterPro" id="IPR054714">
    <property type="entry name" value="GPR158_179_extracellular"/>
</dbReference>
<feature type="domain" description="GPR158/179 extracellular" evidence="10">
    <location>
        <begin position="832"/>
        <end position="934"/>
    </location>
</feature>
<evidence type="ECO:0000313" key="11">
    <source>
        <dbReference type="Proteomes" id="UP000095280"/>
    </source>
</evidence>
<evidence type="ECO:0000256" key="2">
    <source>
        <dbReference type="ARBA" id="ARBA00007242"/>
    </source>
</evidence>
<keyword evidence="4" id="KW-0732">Signal</keyword>
<dbReference type="GO" id="GO:0005886">
    <property type="term" value="C:plasma membrane"/>
    <property type="evidence" value="ECO:0007669"/>
    <property type="project" value="UniProtKB-SubCell"/>
</dbReference>
<keyword evidence="3" id="KW-1003">Cell membrane</keyword>
<dbReference type="CDD" id="cd18773">
    <property type="entry name" value="PDC1_HK_sensor"/>
    <property type="match status" value="1"/>
</dbReference>
<dbReference type="PANTHER" id="PTHR32546:SF26">
    <property type="entry name" value="SMOG, ISOFORM D"/>
    <property type="match status" value="1"/>
</dbReference>
<keyword evidence="5" id="KW-0297">G-protein coupled receptor</keyword>
<protein>
    <submittedName>
        <fullName evidence="12">G-protein coupled receptor 158</fullName>
    </submittedName>
</protein>
<accession>A0A1I8I9E1</accession>
<evidence type="ECO:0000256" key="5">
    <source>
        <dbReference type="ARBA" id="ARBA00023040"/>
    </source>
</evidence>
<comment type="similarity">
    <text evidence="2">Belongs to the G-protein coupled receptor 3 family.</text>
</comment>